<dbReference type="EMBL" id="CDMZ01001743">
    <property type="protein sequence ID" value="CEM36948.1"/>
    <property type="molecule type" value="Genomic_DNA"/>
</dbReference>
<proteinExistence type="predicted"/>
<organism evidence="1">
    <name type="scientific">Chromera velia CCMP2878</name>
    <dbReference type="NCBI Taxonomy" id="1169474"/>
    <lineage>
        <taxon>Eukaryota</taxon>
        <taxon>Sar</taxon>
        <taxon>Alveolata</taxon>
        <taxon>Colpodellida</taxon>
        <taxon>Chromeraceae</taxon>
        <taxon>Chromera</taxon>
    </lineage>
</organism>
<dbReference type="AlphaFoldDB" id="A0A0G4H071"/>
<sequence length="204" mass="23225">MHVHLKLTQEEIDGYHAEVGQRAHQFLTRVRAEFHTIHDAIMCWLNSEISTGKTIMVLEAMMRFRAVRDDPKDPDFEGLVKMMDSCEPLESCKDVGEIWYGKALTSVYVVHNYHAIDSVKDHWMNSGRDLNELMVVRSCAQFPDVFGRVQVSKIDAIPIPNAPLALDLGAKEGTNHKKSFELFAKKGKGETVMVDLENHNRLMD</sequence>
<accession>A0A0G4H071</accession>
<gene>
    <name evidence="1" type="ORF">Cvel_5499</name>
</gene>
<protein>
    <submittedName>
        <fullName evidence="1">Uncharacterized protein</fullName>
    </submittedName>
</protein>
<name>A0A0G4H071_9ALVE</name>
<evidence type="ECO:0000313" key="1">
    <source>
        <dbReference type="EMBL" id="CEM36948.1"/>
    </source>
</evidence>
<reference evidence="1" key="1">
    <citation type="submission" date="2014-11" db="EMBL/GenBank/DDBJ databases">
        <authorList>
            <person name="Otto D Thomas"/>
            <person name="Naeem Raeece"/>
        </authorList>
    </citation>
    <scope>NUCLEOTIDE SEQUENCE</scope>
</reference>
<dbReference type="VEuPathDB" id="CryptoDB:Cvel_5499"/>